<evidence type="ECO:0000313" key="3">
    <source>
        <dbReference type="Proteomes" id="UP000265520"/>
    </source>
</evidence>
<organism evidence="2 3">
    <name type="scientific">Trifolium medium</name>
    <dbReference type="NCBI Taxonomy" id="97028"/>
    <lineage>
        <taxon>Eukaryota</taxon>
        <taxon>Viridiplantae</taxon>
        <taxon>Streptophyta</taxon>
        <taxon>Embryophyta</taxon>
        <taxon>Tracheophyta</taxon>
        <taxon>Spermatophyta</taxon>
        <taxon>Magnoliopsida</taxon>
        <taxon>eudicotyledons</taxon>
        <taxon>Gunneridae</taxon>
        <taxon>Pentapetalae</taxon>
        <taxon>rosids</taxon>
        <taxon>fabids</taxon>
        <taxon>Fabales</taxon>
        <taxon>Fabaceae</taxon>
        <taxon>Papilionoideae</taxon>
        <taxon>50 kb inversion clade</taxon>
        <taxon>NPAAA clade</taxon>
        <taxon>Hologalegina</taxon>
        <taxon>IRL clade</taxon>
        <taxon>Trifolieae</taxon>
        <taxon>Trifolium</taxon>
    </lineage>
</organism>
<dbReference type="EMBL" id="LXQA010067849">
    <property type="protein sequence ID" value="MCI08127.1"/>
    <property type="molecule type" value="Genomic_DNA"/>
</dbReference>
<comment type="caution">
    <text evidence="2">The sequence shown here is derived from an EMBL/GenBank/DDBJ whole genome shotgun (WGS) entry which is preliminary data.</text>
</comment>
<keyword evidence="3" id="KW-1185">Reference proteome</keyword>
<name>A0A392P8Q5_9FABA</name>
<feature type="region of interest" description="Disordered" evidence="1">
    <location>
        <begin position="1"/>
        <end position="30"/>
    </location>
</feature>
<feature type="non-terminal residue" evidence="2">
    <location>
        <position position="1"/>
    </location>
</feature>
<evidence type="ECO:0000256" key="1">
    <source>
        <dbReference type="SAM" id="MobiDB-lite"/>
    </source>
</evidence>
<accession>A0A392P8Q5</accession>
<dbReference type="AlphaFoldDB" id="A0A392P8Q5"/>
<reference evidence="2 3" key="1">
    <citation type="journal article" date="2018" name="Front. Plant Sci.">
        <title>Red Clover (Trifolium pratense) and Zigzag Clover (T. medium) - A Picture of Genomic Similarities and Differences.</title>
        <authorList>
            <person name="Dluhosova J."/>
            <person name="Istvanek J."/>
            <person name="Nedelnik J."/>
            <person name="Repkova J."/>
        </authorList>
    </citation>
    <scope>NUCLEOTIDE SEQUENCE [LARGE SCALE GENOMIC DNA]</scope>
    <source>
        <strain evidence="3">cv. 10/8</strain>
        <tissue evidence="2">Leaf</tissue>
    </source>
</reference>
<proteinExistence type="predicted"/>
<sequence>EVEHRLQLHAPQLGAGSKTSEQRQFPELPRKKIPMPILAVAADPKIDESSPPTGIHFDYAKYTTRQLQILAGSAYKVEHIRKNALGKLLGREEGRALSKGPSPSST</sequence>
<evidence type="ECO:0000313" key="2">
    <source>
        <dbReference type="EMBL" id="MCI08127.1"/>
    </source>
</evidence>
<protein>
    <submittedName>
        <fullName evidence="2">Uncharacterized protein</fullName>
    </submittedName>
</protein>
<dbReference type="Proteomes" id="UP000265520">
    <property type="component" value="Unassembled WGS sequence"/>
</dbReference>